<evidence type="ECO:0000256" key="1">
    <source>
        <dbReference type="SAM" id="MobiDB-lite"/>
    </source>
</evidence>
<feature type="compositionally biased region" description="Low complexity" evidence="1">
    <location>
        <begin position="9"/>
        <end position="28"/>
    </location>
</feature>
<name>A0A8T8SDL1_9BASI</name>
<keyword evidence="3" id="KW-1185">Reference proteome</keyword>
<feature type="region of interest" description="Disordered" evidence="1">
    <location>
        <begin position="198"/>
        <end position="267"/>
    </location>
</feature>
<dbReference type="Proteomes" id="UP000077521">
    <property type="component" value="Unassembled WGS sequence"/>
</dbReference>
<evidence type="ECO:0000313" key="2">
    <source>
        <dbReference type="EMBL" id="KAE8237621.1"/>
    </source>
</evidence>
<dbReference type="EMBL" id="LWDF02001701">
    <property type="protein sequence ID" value="KAE8237621.1"/>
    <property type="molecule type" value="Genomic_DNA"/>
</dbReference>
<protein>
    <submittedName>
        <fullName evidence="2">Uncharacterized protein</fullName>
    </submittedName>
</protein>
<proteinExistence type="predicted"/>
<reference evidence="2" key="2">
    <citation type="journal article" date="2019" name="IMA Fungus">
        <title>Genome sequencing and comparison of five Tilletia species to identify candidate genes for the detection of regulated species infecting wheat.</title>
        <authorList>
            <person name="Nguyen H.D.T."/>
            <person name="Sultana T."/>
            <person name="Kesanakurti P."/>
            <person name="Hambleton S."/>
        </authorList>
    </citation>
    <scope>NUCLEOTIDE SEQUENCE</scope>
    <source>
        <strain evidence="2">DAOMC 236416</strain>
    </source>
</reference>
<evidence type="ECO:0000313" key="3">
    <source>
        <dbReference type="Proteomes" id="UP000077521"/>
    </source>
</evidence>
<organism evidence="2 3">
    <name type="scientific">Tilletia indica</name>
    <dbReference type="NCBI Taxonomy" id="43049"/>
    <lineage>
        <taxon>Eukaryota</taxon>
        <taxon>Fungi</taxon>
        <taxon>Dikarya</taxon>
        <taxon>Basidiomycota</taxon>
        <taxon>Ustilaginomycotina</taxon>
        <taxon>Exobasidiomycetes</taxon>
        <taxon>Tilletiales</taxon>
        <taxon>Tilletiaceae</taxon>
        <taxon>Tilletia</taxon>
    </lineage>
</organism>
<feature type="compositionally biased region" description="Acidic residues" evidence="1">
    <location>
        <begin position="67"/>
        <end position="84"/>
    </location>
</feature>
<dbReference type="AlphaFoldDB" id="A0A8T8SDL1"/>
<accession>A0A8T8SDL1</accession>
<comment type="caution">
    <text evidence="2">The sequence shown here is derived from an EMBL/GenBank/DDBJ whole genome shotgun (WGS) entry which is preliminary data.</text>
</comment>
<feature type="compositionally biased region" description="Basic and acidic residues" evidence="1">
    <location>
        <begin position="85"/>
        <end position="95"/>
    </location>
</feature>
<sequence>MASRSRQGSLHGAPSSPLASLLGLLHPLCPGSNNQHRSPAVRFHSGSSSASASQQPTIPKRRRLVIDSDDEEGDIIPEDYEDDTTLTKEKGKGKAEEEEAAAPLTKTARRRFAQGQIKNSTDEWLSLQLSALIELSCAQLKALQVTDLPPFLQSSKTPLSTDSPESWRRRRLLASFQRSHPAKGHLLLRLKVRPQLPFPESAKRPAPTLAPAFRDRSRRPLLQHPVPAPALLRDRLQHPLPGPLKQPARSRRPLLQHPVSADDEERS</sequence>
<feature type="region of interest" description="Disordered" evidence="1">
    <location>
        <begin position="1"/>
        <end position="107"/>
    </location>
</feature>
<reference evidence="2" key="1">
    <citation type="submission" date="2016-04" db="EMBL/GenBank/DDBJ databases">
        <authorList>
            <person name="Nguyen H.D."/>
            <person name="Samba Siva P."/>
            <person name="Cullis J."/>
            <person name="Levesque C.A."/>
            <person name="Hambleton S."/>
        </authorList>
    </citation>
    <scope>NUCLEOTIDE SEQUENCE</scope>
    <source>
        <strain evidence="2">DAOMC 236416</strain>
    </source>
</reference>
<gene>
    <name evidence="2" type="ORF">A4X13_0g8703</name>
</gene>